<feature type="signal peptide" evidence="3">
    <location>
        <begin position="1"/>
        <end position="23"/>
    </location>
</feature>
<dbReference type="RefSeq" id="WP_379158749.1">
    <property type="nucleotide sequence ID" value="NZ_JBHSRJ010000009.1"/>
</dbReference>
<reference evidence="5" key="1">
    <citation type="journal article" date="2019" name="Int. J. Syst. Evol. Microbiol.">
        <title>The Global Catalogue of Microorganisms (GCM) 10K type strain sequencing project: providing services to taxonomists for standard genome sequencing and annotation.</title>
        <authorList>
            <consortium name="The Broad Institute Genomics Platform"/>
            <consortium name="The Broad Institute Genome Sequencing Center for Infectious Disease"/>
            <person name="Wu L."/>
            <person name="Ma J."/>
        </authorList>
    </citation>
    <scope>NUCLEOTIDE SEQUENCE [LARGE SCALE GENOMIC DNA]</scope>
    <source>
        <strain evidence="5">CCUG 54522</strain>
    </source>
</reference>
<dbReference type="InterPro" id="IPR003961">
    <property type="entry name" value="FN3_dom"/>
</dbReference>
<dbReference type="Gene3D" id="2.130.10.10">
    <property type="entry name" value="YVTN repeat-like/Quinoprotein amine dehydrogenase"/>
    <property type="match status" value="2"/>
</dbReference>
<dbReference type="SUPFAM" id="SSF49265">
    <property type="entry name" value="Fibronectin type III"/>
    <property type="match status" value="1"/>
</dbReference>
<dbReference type="SUPFAM" id="SSF63829">
    <property type="entry name" value="Calcium-dependent phosphotriesterase"/>
    <property type="match status" value="2"/>
</dbReference>
<dbReference type="InterPro" id="IPR013783">
    <property type="entry name" value="Ig-like_fold"/>
</dbReference>
<dbReference type="Pfam" id="PF24684">
    <property type="entry name" value="Vgb_lyase"/>
    <property type="match status" value="1"/>
</dbReference>
<keyword evidence="1" id="KW-0326">Glycosidase</keyword>
<dbReference type="CDD" id="cd00063">
    <property type="entry name" value="FN3"/>
    <property type="match status" value="1"/>
</dbReference>
<evidence type="ECO:0008006" key="6">
    <source>
        <dbReference type="Google" id="ProtNLM"/>
    </source>
</evidence>
<dbReference type="Gene3D" id="2.60.40.10">
    <property type="entry name" value="Immunoglobulins"/>
    <property type="match status" value="1"/>
</dbReference>
<dbReference type="EMBL" id="JBHSRJ010000009">
    <property type="protein sequence ID" value="MFC6045472.1"/>
    <property type="molecule type" value="Genomic_DNA"/>
</dbReference>
<evidence type="ECO:0000313" key="4">
    <source>
        <dbReference type="EMBL" id="MFC6045472.1"/>
    </source>
</evidence>
<keyword evidence="5" id="KW-1185">Reference proteome</keyword>
<organism evidence="4 5">
    <name type="scientific">Nocardioides hankookensis</name>
    <dbReference type="NCBI Taxonomy" id="443157"/>
    <lineage>
        <taxon>Bacteria</taxon>
        <taxon>Bacillati</taxon>
        <taxon>Actinomycetota</taxon>
        <taxon>Actinomycetes</taxon>
        <taxon>Propionibacteriales</taxon>
        <taxon>Nocardioidaceae</taxon>
        <taxon>Nocardioides</taxon>
    </lineage>
</organism>
<keyword evidence="1" id="KW-0378">Hydrolase</keyword>
<dbReference type="InterPro" id="IPR051344">
    <property type="entry name" value="Vgb"/>
</dbReference>
<keyword evidence="3" id="KW-0732">Signal</keyword>
<evidence type="ECO:0000256" key="3">
    <source>
        <dbReference type="SAM" id="SignalP"/>
    </source>
</evidence>
<keyword evidence="2" id="KW-0119">Carbohydrate metabolism</keyword>
<dbReference type="PANTHER" id="PTHR40274">
    <property type="entry name" value="VIRGINIAMYCIN B LYASE"/>
    <property type="match status" value="1"/>
</dbReference>
<dbReference type="Proteomes" id="UP001596135">
    <property type="component" value="Unassembled WGS sequence"/>
</dbReference>
<gene>
    <name evidence="4" type="ORF">ACFPYL_20470</name>
</gene>
<dbReference type="InterPro" id="IPR015943">
    <property type="entry name" value="WD40/YVTN_repeat-like_dom_sf"/>
</dbReference>
<feature type="chain" id="PRO_5047225881" description="Fibronectin type-III domain-containing protein" evidence="3">
    <location>
        <begin position="24"/>
        <end position="541"/>
    </location>
</feature>
<keyword evidence="2" id="KW-0624">Polysaccharide degradation</keyword>
<evidence type="ECO:0000256" key="2">
    <source>
        <dbReference type="ARBA" id="ARBA00023326"/>
    </source>
</evidence>
<comment type="caution">
    <text evidence="4">The sequence shown here is derived from an EMBL/GenBank/DDBJ whole genome shotgun (WGS) entry which is preliminary data.</text>
</comment>
<sequence>MRRWAAQLVTVLVVPFLVGVAPAEGASVTSFPTASAGSGIALGPDGNLWVAEEFNGSVARFTPAGALLARYPVGAGPTTVAVGPGGRVWVAVTGADKLTWFDATSASPSAHDIATPSTCGPVALVSGGDGRMYFSLPSDGVCNGDVSQLGSVSDSGAGTATATGGLGGAVYDLAVSSGKLFAPDFGGDVIRRLTLGTSPSVESTISVAGGSGPDGIAADAAGSLWVTEYNAGKVARFPAAQNGGSAQEVTLTGGTLSDPYGILASADGHVYVAGQASANVVRVSADGLSSSFEALPGTEPHALTDGPDGELYLTDQHSANVIRFVDGAARAAAAAVKAVTTTAATATSVVDPRGNETQVFFDYGPTGAYGRTAGPYVVAGSAGVTNVAGRLTGLEPGTAYHVRVRATNAEGTTTSTDKAFASRSPLLAARTTFRYQPGRTTVISRVSVARLGGGETITLRCQGRGCPFKAKAFKRVKKGSRSFGKELWKARGLHPGSKVVVLVTKPRTIGRSTTLVVRADTKPRIVQSCLRPGTTRPGPCS</sequence>
<evidence type="ECO:0000256" key="1">
    <source>
        <dbReference type="ARBA" id="ARBA00023295"/>
    </source>
</evidence>
<dbReference type="PANTHER" id="PTHR40274:SF4">
    <property type="entry name" value="BLL1406 PROTEIN"/>
    <property type="match status" value="1"/>
</dbReference>
<protein>
    <recommendedName>
        <fullName evidence="6">Fibronectin type-III domain-containing protein</fullName>
    </recommendedName>
</protein>
<accession>A0ABW1LQQ7</accession>
<name>A0ABW1LQQ7_9ACTN</name>
<evidence type="ECO:0000313" key="5">
    <source>
        <dbReference type="Proteomes" id="UP001596135"/>
    </source>
</evidence>
<dbReference type="InterPro" id="IPR036116">
    <property type="entry name" value="FN3_sf"/>
</dbReference>
<proteinExistence type="predicted"/>